<dbReference type="GO" id="GO:0005737">
    <property type="term" value="C:cytoplasm"/>
    <property type="evidence" value="ECO:0007669"/>
    <property type="project" value="UniProtKB-ARBA"/>
</dbReference>
<dbReference type="PANTHER" id="PTHR43804">
    <property type="entry name" value="LD18447P"/>
    <property type="match status" value="1"/>
</dbReference>
<gene>
    <name evidence="8" type="ORF">A2936_03935</name>
</gene>
<comment type="similarity">
    <text evidence="2">Belongs to the prokaryotic/mitochondrial release factor family.</text>
</comment>
<comment type="caution">
    <text evidence="8">The sequence shown here is derived from an EMBL/GenBank/DDBJ whole genome shotgun (WGS) entry which is preliminary data.</text>
</comment>
<evidence type="ECO:0000256" key="5">
    <source>
        <dbReference type="NCBIfam" id="TIGR00019"/>
    </source>
</evidence>
<dbReference type="NCBIfam" id="NF001859">
    <property type="entry name" value="PRK00591.1"/>
    <property type="match status" value="1"/>
</dbReference>
<dbReference type="Pfam" id="PF00472">
    <property type="entry name" value="RF-1"/>
    <property type="match status" value="1"/>
</dbReference>
<reference evidence="8 9" key="1">
    <citation type="journal article" date="2016" name="Nat. Commun.">
        <title>Thousands of microbial genomes shed light on interconnected biogeochemical processes in an aquifer system.</title>
        <authorList>
            <person name="Anantharaman K."/>
            <person name="Brown C.T."/>
            <person name="Hug L.A."/>
            <person name="Sharon I."/>
            <person name="Castelle C.J."/>
            <person name="Probst A.J."/>
            <person name="Thomas B.C."/>
            <person name="Singh A."/>
            <person name="Wilkins M.J."/>
            <person name="Karaoz U."/>
            <person name="Brodie E.L."/>
            <person name="Williams K.H."/>
            <person name="Hubbard S.S."/>
            <person name="Banfield J.F."/>
        </authorList>
    </citation>
    <scope>NUCLEOTIDE SEQUENCE [LARGE SCALE GENOMIC DNA]</scope>
</reference>
<dbReference type="InterPro" id="IPR005139">
    <property type="entry name" value="PCRF"/>
</dbReference>
<keyword evidence="3" id="KW-0488">Methylation</keyword>
<dbReference type="Proteomes" id="UP000176846">
    <property type="component" value="Unassembled WGS sequence"/>
</dbReference>
<dbReference type="Gene3D" id="6.10.140.1950">
    <property type="match status" value="1"/>
</dbReference>
<protein>
    <recommendedName>
        <fullName evidence="5">Peptide chain release factor 1</fullName>
    </recommendedName>
</protein>
<accession>A0A1F7UWQ7</accession>
<dbReference type="EMBL" id="MGEK01000011">
    <property type="protein sequence ID" value="OGL82709.1"/>
    <property type="molecule type" value="Genomic_DNA"/>
</dbReference>
<feature type="domain" description="Peptide chain release factor" evidence="7">
    <location>
        <begin position="65"/>
        <end position="179"/>
    </location>
</feature>
<keyword evidence="4" id="KW-0648">Protein biosynthesis</keyword>
<dbReference type="FunFam" id="3.30.160.20:FF:000004">
    <property type="entry name" value="Peptide chain release factor 1"/>
    <property type="match status" value="1"/>
</dbReference>
<proteinExistence type="inferred from homology"/>
<dbReference type="SMART" id="SM00937">
    <property type="entry name" value="PCRF"/>
    <property type="match status" value="1"/>
</dbReference>
<dbReference type="PANTHER" id="PTHR43804:SF7">
    <property type="entry name" value="LD18447P"/>
    <property type="match status" value="1"/>
</dbReference>
<dbReference type="InterPro" id="IPR045853">
    <property type="entry name" value="Pep_chain_release_fac_I_sf"/>
</dbReference>
<evidence type="ECO:0000259" key="7">
    <source>
        <dbReference type="SMART" id="SM00937"/>
    </source>
</evidence>
<dbReference type="SUPFAM" id="SSF75620">
    <property type="entry name" value="Release factor"/>
    <property type="match status" value="1"/>
</dbReference>
<evidence type="ECO:0000256" key="2">
    <source>
        <dbReference type="ARBA" id="ARBA00010835"/>
    </source>
</evidence>
<evidence type="ECO:0000256" key="3">
    <source>
        <dbReference type="ARBA" id="ARBA00022481"/>
    </source>
</evidence>
<dbReference type="InterPro" id="IPR004373">
    <property type="entry name" value="RF-1"/>
</dbReference>
<evidence type="ECO:0000313" key="8">
    <source>
        <dbReference type="EMBL" id="OGL82709.1"/>
    </source>
</evidence>
<name>A0A1F7UWQ7_9BACT</name>
<dbReference type="NCBIfam" id="TIGR00019">
    <property type="entry name" value="prfA"/>
    <property type="match status" value="1"/>
</dbReference>
<sequence>MLTQTEKEKLIERQKALEEELSRPATTKNPERLKQLSTEYHGVVGIIDLVNKYKRLSEESDKLNELLKTEQDAELIALAEDDRLKISDRLSAVEAQIEEIAHPADPLDAKNIVVEIRSGAGGDEASLFAAELFRMYTRYAENKGWKVHLLNTSRSDIGGFKEVIFTIEGERVYSRLKFESGVHRVQRIPETEKSGRVHTSTVTVVVMPEAEEVEISIAPKDLKIEASTSGGHGGQSVNTTYSAVRITHLPTGLVVQCQDERNFQQNKLRAMQVLRARLFDMERQKQQETRSVKRLEQIGTGDRSEKIRTYNFPQDRITDHRLNENFHHITYIIDGDLDQIIDRLRTATAAA</sequence>
<dbReference type="Gene3D" id="3.30.70.1660">
    <property type="match status" value="1"/>
</dbReference>
<dbReference type="Pfam" id="PF03462">
    <property type="entry name" value="PCRF"/>
    <property type="match status" value="1"/>
</dbReference>
<dbReference type="Gene3D" id="3.30.160.20">
    <property type="match status" value="1"/>
</dbReference>
<dbReference type="GO" id="GO:0016149">
    <property type="term" value="F:translation release factor activity, codon specific"/>
    <property type="evidence" value="ECO:0007669"/>
    <property type="project" value="InterPro"/>
</dbReference>
<dbReference type="FunFam" id="3.30.70.1660:FF:000002">
    <property type="entry name" value="Peptide chain release factor 1"/>
    <property type="match status" value="1"/>
</dbReference>
<evidence type="ECO:0000256" key="4">
    <source>
        <dbReference type="ARBA" id="ARBA00022917"/>
    </source>
</evidence>
<dbReference type="InterPro" id="IPR000352">
    <property type="entry name" value="Pep_chain_release_fac_I"/>
</dbReference>
<evidence type="ECO:0000256" key="6">
    <source>
        <dbReference type="SAM" id="Coils"/>
    </source>
</evidence>
<dbReference type="AlphaFoldDB" id="A0A1F7UWQ7"/>
<dbReference type="InterPro" id="IPR050057">
    <property type="entry name" value="Prokaryotic/Mito_RF"/>
</dbReference>
<comment type="function">
    <text evidence="1">Peptide chain release factor 1 directs the termination of translation in response to the peptide chain termination codons UAG and UAA.</text>
</comment>
<feature type="coiled-coil region" evidence="6">
    <location>
        <begin position="46"/>
        <end position="73"/>
    </location>
</feature>
<organism evidence="8 9">
    <name type="scientific">Candidatus Uhrbacteria bacterium RIFCSPLOWO2_01_FULL_47_25</name>
    <dbReference type="NCBI Taxonomy" id="1802402"/>
    <lineage>
        <taxon>Bacteria</taxon>
        <taxon>Candidatus Uhriibacteriota</taxon>
    </lineage>
</organism>
<keyword evidence="6" id="KW-0175">Coiled coil</keyword>
<evidence type="ECO:0000256" key="1">
    <source>
        <dbReference type="ARBA" id="ARBA00002986"/>
    </source>
</evidence>
<evidence type="ECO:0000313" key="9">
    <source>
        <dbReference type="Proteomes" id="UP000176846"/>
    </source>
</evidence>